<protein>
    <submittedName>
        <fullName evidence="1">Uncharacterized protein</fullName>
    </submittedName>
</protein>
<proteinExistence type="predicted"/>
<accession>A0A0A9E833</accession>
<dbReference type="EMBL" id="GBRH01205793">
    <property type="protein sequence ID" value="JAD92102.1"/>
    <property type="molecule type" value="Transcribed_RNA"/>
</dbReference>
<organism evidence="1">
    <name type="scientific">Arundo donax</name>
    <name type="common">Giant reed</name>
    <name type="synonym">Donax arundinaceus</name>
    <dbReference type="NCBI Taxonomy" id="35708"/>
    <lineage>
        <taxon>Eukaryota</taxon>
        <taxon>Viridiplantae</taxon>
        <taxon>Streptophyta</taxon>
        <taxon>Embryophyta</taxon>
        <taxon>Tracheophyta</taxon>
        <taxon>Spermatophyta</taxon>
        <taxon>Magnoliopsida</taxon>
        <taxon>Liliopsida</taxon>
        <taxon>Poales</taxon>
        <taxon>Poaceae</taxon>
        <taxon>PACMAD clade</taxon>
        <taxon>Arundinoideae</taxon>
        <taxon>Arundineae</taxon>
        <taxon>Arundo</taxon>
    </lineage>
</organism>
<dbReference type="AlphaFoldDB" id="A0A0A9E833"/>
<reference evidence="1" key="2">
    <citation type="journal article" date="2015" name="Data Brief">
        <title>Shoot transcriptome of the giant reed, Arundo donax.</title>
        <authorList>
            <person name="Barrero R.A."/>
            <person name="Guerrero F.D."/>
            <person name="Moolhuijzen P."/>
            <person name="Goolsby J.A."/>
            <person name="Tidwell J."/>
            <person name="Bellgard S.E."/>
            <person name="Bellgard M.I."/>
        </authorList>
    </citation>
    <scope>NUCLEOTIDE SEQUENCE</scope>
    <source>
        <tissue evidence="1">Shoot tissue taken approximately 20 cm above the soil surface</tissue>
    </source>
</reference>
<evidence type="ECO:0000313" key="1">
    <source>
        <dbReference type="EMBL" id="JAD92102.1"/>
    </source>
</evidence>
<sequence>MSKFQNNSMSFILTKLLGQCEKHQKVKMSKDFYVIQKYKIVGGVLNSSKSENDKVSK</sequence>
<name>A0A0A9E833_ARUDO</name>
<reference evidence="1" key="1">
    <citation type="submission" date="2014-09" db="EMBL/GenBank/DDBJ databases">
        <authorList>
            <person name="Magalhaes I.L.F."/>
            <person name="Oliveira U."/>
            <person name="Santos F.R."/>
            <person name="Vidigal T.H.D.A."/>
            <person name="Brescovit A.D."/>
            <person name="Santos A.J."/>
        </authorList>
    </citation>
    <scope>NUCLEOTIDE SEQUENCE</scope>
    <source>
        <tissue evidence="1">Shoot tissue taken approximately 20 cm above the soil surface</tissue>
    </source>
</reference>